<proteinExistence type="predicted"/>
<dbReference type="Proteomes" id="UP000179047">
    <property type="component" value="Unassembled WGS sequence"/>
</dbReference>
<reference evidence="2 3" key="1">
    <citation type="journal article" date="2016" name="Nat. Commun.">
        <title>Thousands of microbial genomes shed light on interconnected biogeochemical processes in an aquifer system.</title>
        <authorList>
            <person name="Anantharaman K."/>
            <person name="Brown C.T."/>
            <person name="Hug L.A."/>
            <person name="Sharon I."/>
            <person name="Castelle C.J."/>
            <person name="Probst A.J."/>
            <person name="Thomas B.C."/>
            <person name="Singh A."/>
            <person name="Wilkins M.J."/>
            <person name="Karaoz U."/>
            <person name="Brodie E.L."/>
            <person name="Williams K.H."/>
            <person name="Hubbard S.S."/>
            <person name="Banfield J.F."/>
        </authorList>
    </citation>
    <scope>NUCLEOTIDE SEQUENCE [LARGE SCALE GENOMIC DNA]</scope>
</reference>
<evidence type="ECO:0000256" key="1">
    <source>
        <dbReference type="SAM" id="MobiDB-lite"/>
    </source>
</evidence>
<accession>A0A1F8GWC6</accession>
<evidence type="ECO:0000313" key="2">
    <source>
        <dbReference type="EMBL" id="OGN29703.1"/>
    </source>
</evidence>
<dbReference type="EMBL" id="MGKP01000003">
    <property type="protein sequence ID" value="OGN29703.1"/>
    <property type="molecule type" value="Genomic_DNA"/>
</dbReference>
<name>A0A1F8GWC6_9BACT</name>
<organism evidence="2 3">
    <name type="scientific">Candidatus Yanofskybacteria bacterium RIFCSPLOWO2_01_FULL_49_25</name>
    <dbReference type="NCBI Taxonomy" id="1802701"/>
    <lineage>
        <taxon>Bacteria</taxon>
        <taxon>Candidatus Yanofskyibacteriota</taxon>
    </lineage>
</organism>
<dbReference type="STRING" id="1802701.A3A33_04395"/>
<feature type="region of interest" description="Disordered" evidence="1">
    <location>
        <begin position="1"/>
        <end position="21"/>
    </location>
</feature>
<evidence type="ECO:0000313" key="3">
    <source>
        <dbReference type="Proteomes" id="UP000179047"/>
    </source>
</evidence>
<sequence>MEPWPSHEHEDRMRELDAQSKREREHAEYMMRRCGEPWSGALEQRFQALGLGKDPKYRFIFGSLGFPLAATELDQLGHLAKAAVDFIARADEWYRRQVPQKGGSWWISLLQSGIPRDYIPLSLGEQLPVTMMIDTVYTRDGWKIVEIDATNRNAMGYPPLLRALYNLPCIWQGITELYRTGGWYGTTQIMASHHRFYEPYFRWFLNRISGVFVSEEHSLRSWLDGCDVSSVKLLDLPVLNRSADIHGRLVALAEQVPVAIPPKHHLSNKATLSLPWEVEQFRNHPVTEFLPPTRLIHRGASMPTCDFFLKLVQSGGAHGTFSNDRGRFHQFAQNKRAQAVWQETLPIAARPIKFFTEQGLKNDDFFVRLSLFVTPAGEIVDADVTGSKQAIVHGGVQSIMTVPVRE</sequence>
<dbReference type="AlphaFoldDB" id="A0A1F8GWC6"/>
<comment type="caution">
    <text evidence="2">The sequence shown here is derived from an EMBL/GenBank/DDBJ whole genome shotgun (WGS) entry which is preliminary data.</text>
</comment>
<gene>
    <name evidence="2" type="ORF">A3A33_04395</name>
</gene>
<protein>
    <submittedName>
        <fullName evidence="2">Uncharacterized protein</fullName>
    </submittedName>
</protein>